<reference evidence="3" key="1">
    <citation type="submission" date="2016-10" db="EMBL/GenBank/DDBJ databases">
        <authorList>
            <person name="Varghese N."/>
            <person name="Submissions S."/>
        </authorList>
    </citation>
    <scope>NUCLEOTIDE SEQUENCE [LARGE SCALE GENOMIC DNA]</scope>
    <source>
        <strain evidence="3">DSM 17044</strain>
    </source>
</reference>
<keyword evidence="1" id="KW-0472">Membrane</keyword>
<dbReference type="OrthoDB" id="5525503at2"/>
<keyword evidence="3" id="KW-1185">Reference proteome</keyword>
<keyword evidence="1" id="KW-1133">Transmembrane helix</keyword>
<feature type="transmembrane region" description="Helical" evidence="1">
    <location>
        <begin position="338"/>
        <end position="355"/>
    </location>
</feature>
<dbReference type="AlphaFoldDB" id="A0A1H7SWK5"/>
<feature type="transmembrane region" description="Helical" evidence="1">
    <location>
        <begin position="227"/>
        <end position="246"/>
    </location>
</feature>
<gene>
    <name evidence="2" type="ORF">SAMN05444354_108151</name>
</gene>
<name>A0A1H7SWK5_STIAU</name>
<evidence type="ECO:0000256" key="1">
    <source>
        <dbReference type="SAM" id="Phobius"/>
    </source>
</evidence>
<feature type="transmembrane region" description="Helical" evidence="1">
    <location>
        <begin position="367"/>
        <end position="386"/>
    </location>
</feature>
<feature type="transmembrane region" description="Helical" evidence="1">
    <location>
        <begin position="86"/>
        <end position="109"/>
    </location>
</feature>
<accession>A0A1H7SWK5</accession>
<dbReference type="Proteomes" id="UP000182719">
    <property type="component" value="Unassembled WGS sequence"/>
</dbReference>
<feature type="transmembrane region" description="Helical" evidence="1">
    <location>
        <begin position="196"/>
        <end position="215"/>
    </location>
</feature>
<sequence>MSQEPALPEAAPPVPTSGTPPPRGLGALLCLLLLLVLLPAAAASVLRAALGLPLWVGAAVGGVGALGITGRAFTRWPVWPTHVGGSLLQALYLAAVARVTWGMLGIPVLDGLVSVGGGDAGNHAALRMDFVTRDPGTYQGFTFFHTVTYGAQWLFGLDTFAGFRVGFYLVPAVLAGVLAAALELVAVRLWRSPRAWAVAQGALLALTVTVWPFLLLRLLHYHQADGFYGHLFGLVPLVLAWVAYALPRTAWGRCAALVGFTVLYRFTYGLNLGDFLLMAGVLALGEGFFSFSREQRSLAWLARLMGLVFLAAGAYAYTKLLPLGPVYGSLVHHDAVRALRTQVWAVAGLLALRFVSSREDKVERRLIDFAVLFGGINALVQVAYLKAGMPVGYYFLKYGFHAVVLLLSAALLVTSLRMGAMVHAAPFRARQWSVALALLVAVGLFAVAHGWSRAFAAYTPSYQERARGQPPFALLGALEDRESSALIRQVLREEGKRFGGLLSPSWARVNFSNVALGWVPEDYTATNGHWPVFAEGKVRRGPGACVFWEASPEDWEAYRQQAQEAVPALEAEVKRLQSEPGRSCRQYPVAWTASGTRTLCFLCE</sequence>
<feature type="transmembrane region" description="Helical" evidence="1">
    <location>
        <begin position="432"/>
        <end position="451"/>
    </location>
</feature>
<protein>
    <recommendedName>
        <fullName evidence="4">Chlor_Arch_YYY domain-containing protein</fullName>
    </recommendedName>
</protein>
<feature type="transmembrane region" description="Helical" evidence="1">
    <location>
        <begin position="398"/>
        <end position="420"/>
    </location>
</feature>
<organism evidence="2 3">
    <name type="scientific">Stigmatella aurantiaca</name>
    <dbReference type="NCBI Taxonomy" id="41"/>
    <lineage>
        <taxon>Bacteria</taxon>
        <taxon>Pseudomonadati</taxon>
        <taxon>Myxococcota</taxon>
        <taxon>Myxococcia</taxon>
        <taxon>Myxococcales</taxon>
        <taxon>Cystobacterineae</taxon>
        <taxon>Archangiaceae</taxon>
        <taxon>Stigmatella</taxon>
    </lineage>
</organism>
<feature type="transmembrane region" description="Helical" evidence="1">
    <location>
        <begin position="167"/>
        <end position="190"/>
    </location>
</feature>
<feature type="transmembrane region" description="Helical" evidence="1">
    <location>
        <begin position="52"/>
        <end position="74"/>
    </location>
</feature>
<proteinExistence type="predicted"/>
<feature type="transmembrane region" description="Helical" evidence="1">
    <location>
        <begin position="297"/>
        <end position="318"/>
    </location>
</feature>
<dbReference type="EMBL" id="FOAP01000008">
    <property type="protein sequence ID" value="SEL76466.1"/>
    <property type="molecule type" value="Genomic_DNA"/>
</dbReference>
<keyword evidence="1" id="KW-0812">Transmembrane</keyword>
<evidence type="ECO:0000313" key="2">
    <source>
        <dbReference type="EMBL" id="SEL76466.1"/>
    </source>
</evidence>
<evidence type="ECO:0000313" key="3">
    <source>
        <dbReference type="Proteomes" id="UP000182719"/>
    </source>
</evidence>
<evidence type="ECO:0008006" key="4">
    <source>
        <dbReference type="Google" id="ProtNLM"/>
    </source>
</evidence>
<feature type="transmembrane region" description="Helical" evidence="1">
    <location>
        <begin position="266"/>
        <end position="285"/>
    </location>
</feature>